<evidence type="ECO:0000256" key="9">
    <source>
        <dbReference type="ARBA" id="ARBA00022989"/>
    </source>
</evidence>
<feature type="transmembrane region" description="Helical" evidence="16">
    <location>
        <begin position="105"/>
        <end position="123"/>
    </location>
</feature>
<name>A0A7R6PYY1_9BACT</name>
<keyword evidence="8 16" id="KW-0812">Transmembrane</keyword>
<evidence type="ECO:0000256" key="6">
    <source>
        <dbReference type="ARBA" id="ARBA00022516"/>
    </source>
</evidence>
<dbReference type="AlphaFoldDB" id="A0A7R6PYY1"/>
<accession>A0A7R6PYY1</accession>
<dbReference type="GO" id="GO:0016020">
    <property type="term" value="C:membrane"/>
    <property type="evidence" value="ECO:0007669"/>
    <property type="project" value="InterPro"/>
</dbReference>
<dbReference type="Pfam" id="PF01066">
    <property type="entry name" value="CDP-OH_P_transf"/>
    <property type="match status" value="1"/>
</dbReference>
<evidence type="ECO:0000256" key="14">
    <source>
        <dbReference type="ARBA" id="ARBA00032361"/>
    </source>
</evidence>
<evidence type="ECO:0000256" key="5">
    <source>
        <dbReference type="ARBA" id="ARBA00017171"/>
    </source>
</evidence>
<dbReference type="RefSeq" id="WP_201328561.1">
    <property type="nucleotide sequence ID" value="NZ_AP017470.1"/>
</dbReference>
<evidence type="ECO:0000256" key="3">
    <source>
        <dbReference type="ARBA" id="ARBA00010441"/>
    </source>
</evidence>
<dbReference type="InterPro" id="IPR048254">
    <property type="entry name" value="CDP_ALCOHOL_P_TRANSF_CS"/>
</dbReference>
<dbReference type="Proteomes" id="UP000595564">
    <property type="component" value="Chromosome"/>
</dbReference>
<evidence type="ECO:0000256" key="1">
    <source>
        <dbReference type="ARBA" id="ARBA00000287"/>
    </source>
</evidence>
<keyword evidence="18" id="KW-1185">Reference proteome</keyword>
<keyword evidence="11 16" id="KW-0472">Membrane</keyword>
<evidence type="ECO:0000313" key="18">
    <source>
        <dbReference type="Proteomes" id="UP000595564"/>
    </source>
</evidence>
<protein>
    <recommendedName>
        <fullName evidence="5">CDP-diacylglycerol--serine O-phosphatidyltransferase</fullName>
        <ecNumber evidence="4">2.7.8.8</ecNumber>
    </recommendedName>
    <alternativeName>
        <fullName evidence="14">Phosphatidylserine synthase</fullName>
    </alternativeName>
</protein>
<evidence type="ECO:0000256" key="10">
    <source>
        <dbReference type="ARBA" id="ARBA00023098"/>
    </source>
</evidence>
<dbReference type="PROSITE" id="PS00379">
    <property type="entry name" value="CDP_ALCOHOL_P_TRANSF"/>
    <property type="match status" value="1"/>
</dbReference>
<dbReference type="InterPro" id="IPR000462">
    <property type="entry name" value="CDP-OH_P_trans"/>
</dbReference>
<evidence type="ECO:0000313" key="17">
    <source>
        <dbReference type="EMBL" id="BBB32218.1"/>
    </source>
</evidence>
<dbReference type="PANTHER" id="PTHR14269">
    <property type="entry name" value="CDP-DIACYLGLYCEROL--GLYCEROL-3-PHOSPHATE 3-PHOSPHATIDYLTRANSFERASE-RELATED"/>
    <property type="match status" value="1"/>
</dbReference>
<evidence type="ECO:0000256" key="8">
    <source>
        <dbReference type="ARBA" id="ARBA00022692"/>
    </source>
</evidence>
<proteinExistence type="inferred from homology"/>
<dbReference type="EC" id="2.7.8.8" evidence="4"/>
<evidence type="ECO:0000256" key="16">
    <source>
        <dbReference type="SAM" id="Phobius"/>
    </source>
</evidence>
<keyword evidence="6" id="KW-0444">Lipid biosynthesis</keyword>
<feature type="transmembrane region" description="Helical" evidence="16">
    <location>
        <begin position="37"/>
        <end position="53"/>
    </location>
</feature>
<dbReference type="Gene3D" id="1.20.120.1760">
    <property type="match status" value="1"/>
</dbReference>
<evidence type="ECO:0000256" key="4">
    <source>
        <dbReference type="ARBA" id="ARBA00013174"/>
    </source>
</evidence>
<evidence type="ECO:0000256" key="2">
    <source>
        <dbReference type="ARBA" id="ARBA00004127"/>
    </source>
</evidence>
<dbReference type="InterPro" id="IPR050324">
    <property type="entry name" value="CDP-alcohol_PTase-I"/>
</dbReference>
<keyword evidence="13" id="KW-1208">Phospholipid metabolism</keyword>
<feature type="transmembrane region" description="Helical" evidence="16">
    <location>
        <begin position="161"/>
        <end position="180"/>
    </location>
</feature>
<evidence type="ECO:0000256" key="7">
    <source>
        <dbReference type="ARBA" id="ARBA00022679"/>
    </source>
</evidence>
<comment type="catalytic activity">
    <reaction evidence="1">
        <text>a CDP-1,2-diacyl-sn-glycerol + L-serine = a 1,2-diacyl-sn-glycero-3-phospho-L-serine + CMP + H(+)</text>
        <dbReference type="Rhea" id="RHEA:16913"/>
        <dbReference type="ChEBI" id="CHEBI:15378"/>
        <dbReference type="ChEBI" id="CHEBI:33384"/>
        <dbReference type="ChEBI" id="CHEBI:57262"/>
        <dbReference type="ChEBI" id="CHEBI:58332"/>
        <dbReference type="ChEBI" id="CHEBI:60377"/>
        <dbReference type="EC" id="2.7.8.8"/>
    </reaction>
</comment>
<dbReference type="InterPro" id="IPR004533">
    <property type="entry name" value="CDP-diaglyc--ser_O-PTrfase"/>
</dbReference>
<keyword evidence="9 16" id="KW-1133">Transmembrane helix</keyword>
<feature type="transmembrane region" description="Helical" evidence="16">
    <location>
        <begin position="12"/>
        <end position="31"/>
    </location>
</feature>
<keyword evidence="10" id="KW-0443">Lipid metabolism</keyword>
<dbReference type="InterPro" id="IPR043130">
    <property type="entry name" value="CDP-OH_PTrfase_TM_dom"/>
</dbReference>
<gene>
    <name evidence="17" type="primary">pssA</name>
    <name evidence="17" type="ORF">TTHT_0642</name>
</gene>
<dbReference type="GO" id="GO:0003882">
    <property type="term" value="F:CDP-diacylglycerol-serine O-phosphatidyltransferase activity"/>
    <property type="evidence" value="ECO:0007669"/>
    <property type="project" value="UniProtKB-EC"/>
</dbReference>
<sequence>MAEKNPRKGAFILPSLFTIANLFFGFSAILFAESGKYQIACFFVFVSAIMDMLDGRIARMTGTESQFGAELDSIVDVVSFGVAPAFIFYHWGFSQPAIDMFLKRLGWAAAFIFVSCGALRLARFNIQKNIVDSKYFVGVPIPIAAIFTISMVLRFPEPVNSPLFSYIVSMMVIFVALLMVSKIKYYSFKKTKIKKEKPYSFVIVIIILFAGLIIAPATILLLFAFFYLIHPFIFRNGSHKEPQSKASK</sequence>
<evidence type="ECO:0000256" key="11">
    <source>
        <dbReference type="ARBA" id="ARBA00023136"/>
    </source>
</evidence>
<keyword evidence="7 15" id="KW-0808">Transferase</keyword>
<dbReference type="KEGG" id="thyd:TTHT_0642"/>
<comment type="subcellular location">
    <subcellularLocation>
        <location evidence="2">Endomembrane system</location>
        <topology evidence="2">Multi-pass membrane protein</topology>
    </subcellularLocation>
</comment>
<dbReference type="NCBIfam" id="TIGR00473">
    <property type="entry name" value="pssA"/>
    <property type="match status" value="1"/>
</dbReference>
<feature type="transmembrane region" description="Helical" evidence="16">
    <location>
        <begin position="135"/>
        <end position="155"/>
    </location>
</feature>
<organism evidence="17 18">
    <name type="scientific">Thermotomaculum hydrothermale</name>
    <dbReference type="NCBI Taxonomy" id="981385"/>
    <lineage>
        <taxon>Bacteria</taxon>
        <taxon>Pseudomonadati</taxon>
        <taxon>Acidobacteriota</taxon>
        <taxon>Holophagae</taxon>
        <taxon>Thermotomaculales</taxon>
        <taxon>Thermotomaculaceae</taxon>
        <taxon>Thermotomaculum</taxon>
    </lineage>
</organism>
<reference evidence="17 18" key="1">
    <citation type="journal article" date="2012" name="Extremophiles">
        <title>Thermotomaculum hydrothermale gen. nov., sp. nov., a novel heterotrophic thermophile within the phylum Acidobacteria from a deep-sea hydrothermal vent chimney in the Southern Okinawa Trough.</title>
        <authorList>
            <person name="Izumi H."/>
            <person name="Nunoura T."/>
            <person name="Miyazaki M."/>
            <person name="Mino S."/>
            <person name="Toki T."/>
            <person name="Takai K."/>
            <person name="Sako Y."/>
            <person name="Sawabe T."/>
            <person name="Nakagawa S."/>
        </authorList>
    </citation>
    <scope>NUCLEOTIDE SEQUENCE [LARGE SCALE GENOMIC DNA]</scope>
    <source>
        <strain evidence="17 18">AC55</strain>
    </source>
</reference>
<keyword evidence="12" id="KW-0594">Phospholipid biosynthesis</keyword>
<dbReference type="EMBL" id="AP017470">
    <property type="protein sequence ID" value="BBB32218.1"/>
    <property type="molecule type" value="Genomic_DNA"/>
</dbReference>
<dbReference type="PANTHER" id="PTHR14269:SF61">
    <property type="entry name" value="CDP-DIACYLGLYCEROL--SERINE O-PHOSPHATIDYLTRANSFERASE"/>
    <property type="match status" value="1"/>
</dbReference>
<dbReference type="GO" id="GO:0008654">
    <property type="term" value="P:phospholipid biosynthetic process"/>
    <property type="evidence" value="ECO:0007669"/>
    <property type="project" value="UniProtKB-KW"/>
</dbReference>
<comment type="similarity">
    <text evidence="3 15">Belongs to the CDP-alcohol phosphatidyltransferase class-I family.</text>
</comment>
<dbReference type="GO" id="GO:0012505">
    <property type="term" value="C:endomembrane system"/>
    <property type="evidence" value="ECO:0007669"/>
    <property type="project" value="UniProtKB-SubCell"/>
</dbReference>
<evidence type="ECO:0000256" key="15">
    <source>
        <dbReference type="RuleBase" id="RU003750"/>
    </source>
</evidence>
<feature type="transmembrane region" description="Helical" evidence="16">
    <location>
        <begin position="201"/>
        <end position="229"/>
    </location>
</feature>
<evidence type="ECO:0000256" key="12">
    <source>
        <dbReference type="ARBA" id="ARBA00023209"/>
    </source>
</evidence>
<evidence type="ECO:0000256" key="13">
    <source>
        <dbReference type="ARBA" id="ARBA00023264"/>
    </source>
</evidence>